<feature type="non-terminal residue" evidence="1">
    <location>
        <position position="311"/>
    </location>
</feature>
<proteinExistence type="predicted"/>
<reference evidence="1" key="1">
    <citation type="submission" date="2022-06" db="EMBL/GenBank/DDBJ databases">
        <title>Phylogenomic reconstructions and comparative analyses of Kickxellomycotina fungi.</title>
        <authorList>
            <person name="Reynolds N.K."/>
            <person name="Stajich J.E."/>
            <person name="Barry K."/>
            <person name="Grigoriev I.V."/>
            <person name="Crous P."/>
            <person name="Smith M.E."/>
        </authorList>
    </citation>
    <scope>NUCLEOTIDE SEQUENCE</scope>
    <source>
        <strain evidence="1">RSA 2271</strain>
    </source>
</reference>
<comment type="caution">
    <text evidence="1">The sequence shown here is derived from an EMBL/GenBank/DDBJ whole genome shotgun (WGS) entry which is preliminary data.</text>
</comment>
<organism evidence="1 2">
    <name type="scientific">Spiromyces aspiralis</name>
    <dbReference type="NCBI Taxonomy" id="68401"/>
    <lineage>
        <taxon>Eukaryota</taxon>
        <taxon>Fungi</taxon>
        <taxon>Fungi incertae sedis</taxon>
        <taxon>Zoopagomycota</taxon>
        <taxon>Kickxellomycotina</taxon>
        <taxon>Kickxellomycetes</taxon>
        <taxon>Kickxellales</taxon>
        <taxon>Kickxellaceae</taxon>
        <taxon>Spiromyces</taxon>
    </lineage>
</organism>
<accession>A0ACC1HLW5</accession>
<evidence type="ECO:0000313" key="2">
    <source>
        <dbReference type="Proteomes" id="UP001145114"/>
    </source>
</evidence>
<feature type="non-terminal residue" evidence="1">
    <location>
        <position position="1"/>
    </location>
</feature>
<dbReference type="Proteomes" id="UP001145114">
    <property type="component" value="Unassembled WGS sequence"/>
</dbReference>
<name>A0ACC1HLW5_9FUNG</name>
<gene>
    <name evidence="1" type="ORF">EV182_007099</name>
</gene>
<evidence type="ECO:0000313" key="1">
    <source>
        <dbReference type="EMBL" id="KAJ1676995.1"/>
    </source>
</evidence>
<keyword evidence="2" id="KW-1185">Reference proteome</keyword>
<protein>
    <submittedName>
        <fullName evidence="1">Uncharacterized protein</fullName>
    </submittedName>
</protein>
<dbReference type="EMBL" id="JAMZIH010003180">
    <property type="protein sequence ID" value="KAJ1676995.1"/>
    <property type="molecule type" value="Genomic_DNA"/>
</dbReference>
<sequence length="311" mass="32917">GGGGGGDDDAIDEDYGQEHDGDRASLISEISSMGCIVYCDSGAAKYGSTSNLVLTVDHKSQPSMLHQNSLPSSTTSTHPGPPMMPQLPAAATRLSLRESHTTGTRPLQTVSESKPASLETISNVNGSAQSVGGSFGTKLTARVRRNTLANLVRKASMSFYKPSSYYQHSHSSTTTTLQGIPETEIEVQQRQASLRKSESAGRADCKTPPHCTVSQQSEGKALGRRRSVARTVSKVFRSIGLSSPSSPPSQSSSFSRRRGASAQSSKSDRRLDMPRQRTSTIASIPPSSRALSGFTGKPTSSNEKSLSLDPG</sequence>